<organism evidence="3 4">
    <name type="scientific">Dyadobacter luteus</name>
    <dbReference type="NCBI Taxonomy" id="2259619"/>
    <lineage>
        <taxon>Bacteria</taxon>
        <taxon>Pseudomonadati</taxon>
        <taxon>Bacteroidota</taxon>
        <taxon>Cytophagia</taxon>
        <taxon>Cytophagales</taxon>
        <taxon>Spirosomataceae</taxon>
        <taxon>Dyadobacter</taxon>
    </lineage>
</organism>
<keyword evidence="1" id="KW-0472">Membrane</keyword>
<feature type="transmembrane region" description="Helical" evidence="1">
    <location>
        <begin position="150"/>
        <end position="171"/>
    </location>
</feature>
<gene>
    <name evidence="3" type="ORF">DSL64_13975</name>
</gene>
<evidence type="ECO:0000256" key="1">
    <source>
        <dbReference type="SAM" id="Phobius"/>
    </source>
</evidence>
<feature type="transmembrane region" description="Helical" evidence="1">
    <location>
        <begin position="116"/>
        <end position="138"/>
    </location>
</feature>
<dbReference type="PANTHER" id="PTHR42208">
    <property type="entry name" value="HEAVY METAL TRANSPORTER-RELATED"/>
    <property type="match status" value="1"/>
</dbReference>
<name>A0A3D8YAI4_9BACT</name>
<keyword evidence="1" id="KW-0812">Transmembrane</keyword>
<dbReference type="EMBL" id="QNUL01000010">
    <property type="protein sequence ID" value="REA60740.1"/>
    <property type="molecule type" value="Genomic_DNA"/>
</dbReference>
<sequence length="224" mass="24579">MGLMSSFHCIGMCGPIALALPVQKGNRLQQFAALIVYNSGRAITYALLGMLIGSVGASLAWIGYLRYLSVLAGFAMLIYVFWPATLDKYFHPPLFWQKAVGFVKKKMGDMLRSRKMYSWFLLGSFNGLLPCGMVYLALISSVATGSMVGGGLYMLLFGIGTMPMMMAVGFFKQWFTPTLRTRIRKLTPIMLAVAGVWLVVRGVMIQYPSSSAPASSQITICHGK</sequence>
<accession>A0A3D8YAI4</accession>
<evidence type="ECO:0000313" key="4">
    <source>
        <dbReference type="Proteomes" id="UP000256373"/>
    </source>
</evidence>
<dbReference type="AlphaFoldDB" id="A0A3D8YAI4"/>
<feature type="transmembrane region" description="Helical" evidence="1">
    <location>
        <begin position="43"/>
        <end position="62"/>
    </location>
</feature>
<reference evidence="3 4" key="1">
    <citation type="submission" date="2018-07" db="EMBL/GenBank/DDBJ databases">
        <title>Dyadobacter roseus sp. nov., isolated from rose rhizosphere soil.</title>
        <authorList>
            <person name="Chen L."/>
        </authorList>
    </citation>
    <scope>NUCLEOTIDE SEQUENCE [LARGE SCALE GENOMIC DNA]</scope>
    <source>
        <strain evidence="3 4">RS19</strain>
    </source>
</reference>
<dbReference type="PANTHER" id="PTHR42208:SF1">
    <property type="entry name" value="HEAVY METAL TRANSPORTER"/>
    <property type="match status" value="1"/>
</dbReference>
<keyword evidence="1" id="KW-1133">Transmembrane helix</keyword>
<comment type="caution">
    <text evidence="3">The sequence shown here is derived from an EMBL/GenBank/DDBJ whole genome shotgun (WGS) entry which is preliminary data.</text>
</comment>
<feature type="transmembrane region" description="Helical" evidence="1">
    <location>
        <begin position="183"/>
        <end position="200"/>
    </location>
</feature>
<proteinExistence type="predicted"/>
<feature type="domain" description="Urease accessory protein UreH-like transmembrane" evidence="2">
    <location>
        <begin position="1"/>
        <end position="197"/>
    </location>
</feature>
<protein>
    <submittedName>
        <fullName evidence="3">Sulfite exporter TauE/SafE family protein</fullName>
    </submittedName>
</protein>
<evidence type="ECO:0000313" key="3">
    <source>
        <dbReference type="EMBL" id="REA60740.1"/>
    </source>
</evidence>
<dbReference type="InterPro" id="IPR039447">
    <property type="entry name" value="UreH-like_TM_dom"/>
</dbReference>
<keyword evidence="4" id="KW-1185">Reference proteome</keyword>
<evidence type="ECO:0000259" key="2">
    <source>
        <dbReference type="Pfam" id="PF13386"/>
    </source>
</evidence>
<dbReference type="Proteomes" id="UP000256373">
    <property type="component" value="Unassembled WGS sequence"/>
</dbReference>
<feature type="transmembrane region" description="Helical" evidence="1">
    <location>
        <begin position="67"/>
        <end position="86"/>
    </location>
</feature>
<dbReference type="Pfam" id="PF13386">
    <property type="entry name" value="DsbD_2"/>
    <property type="match status" value="1"/>
</dbReference>
<dbReference type="OrthoDB" id="594443at2"/>